<dbReference type="AlphaFoldDB" id="A0AAV9HNI7"/>
<dbReference type="PROSITE" id="PS50103">
    <property type="entry name" value="ZF_C3H1"/>
    <property type="match status" value="1"/>
</dbReference>
<evidence type="ECO:0000256" key="1">
    <source>
        <dbReference type="PROSITE-ProRule" id="PRU00723"/>
    </source>
</evidence>
<name>A0AAV9HNI7_9PEZI</name>
<evidence type="ECO:0000259" key="3">
    <source>
        <dbReference type="PROSITE" id="PS50103"/>
    </source>
</evidence>
<proteinExistence type="predicted"/>
<feature type="compositionally biased region" description="Low complexity" evidence="2">
    <location>
        <begin position="207"/>
        <end position="216"/>
    </location>
</feature>
<dbReference type="InterPro" id="IPR000571">
    <property type="entry name" value="Znf_CCCH"/>
</dbReference>
<reference evidence="4" key="2">
    <citation type="submission" date="2023-06" db="EMBL/GenBank/DDBJ databases">
        <authorList>
            <consortium name="Lawrence Berkeley National Laboratory"/>
            <person name="Mondo S.J."/>
            <person name="Hensen N."/>
            <person name="Bonometti L."/>
            <person name="Westerberg I."/>
            <person name="Brannstrom I.O."/>
            <person name="Guillou S."/>
            <person name="Cros-Aarteil S."/>
            <person name="Calhoun S."/>
            <person name="Haridas S."/>
            <person name="Kuo A."/>
            <person name="Pangilinan J."/>
            <person name="Riley R."/>
            <person name="Labutti K."/>
            <person name="Andreopoulos B."/>
            <person name="Lipzen A."/>
            <person name="Chen C."/>
            <person name="Yanf M."/>
            <person name="Daum C."/>
            <person name="Ng V."/>
            <person name="Clum A."/>
            <person name="Steindorff A."/>
            <person name="Ohm R."/>
            <person name="Martin F."/>
            <person name="Silar P."/>
            <person name="Natvig D."/>
            <person name="Lalanne C."/>
            <person name="Gautier V."/>
            <person name="Ament-Velasquez S.L."/>
            <person name="Kruys A."/>
            <person name="Hutchinson M.I."/>
            <person name="Powell A.J."/>
            <person name="Barry K."/>
            <person name="Miller A.N."/>
            <person name="Grigoriev I.V."/>
            <person name="Debuchy R."/>
            <person name="Gladieux P."/>
            <person name="Thoren M.H."/>
            <person name="Johannesson H."/>
        </authorList>
    </citation>
    <scope>NUCLEOTIDE SEQUENCE</scope>
    <source>
        <strain evidence="4">PSN324</strain>
    </source>
</reference>
<dbReference type="Proteomes" id="UP001321749">
    <property type="component" value="Unassembled WGS sequence"/>
</dbReference>
<feature type="domain" description="C3H1-type" evidence="3">
    <location>
        <begin position="311"/>
        <end position="336"/>
    </location>
</feature>
<keyword evidence="5" id="KW-1185">Reference proteome</keyword>
<comment type="caution">
    <text evidence="4">The sequence shown here is derived from an EMBL/GenBank/DDBJ whole genome shotgun (WGS) entry which is preliminary data.</text>
</comment>
<keyword evidence="1" id="KW-0863">Zinc-finger</keyword>
<dbReference type="EMBL" id="MU864993">
    <property type="protein sequence ID" value="KAK4461326.1"/>
    <property type="molecule type" value="Genomic_DNA"/>
</dbReference>
<evidence type="ECO:0000313" key="4">
    <source>
        <dbReference type="EMBL" id="KAK4461326.1"/>
    </source>
</evidence>
<evidence type="ECO:0000313" key="5">
    <source>
        <dbReference type="Proteomes" id="UP001321749"/>
    </source>
</evidence>
<accession>A0AAV9HNI7</accession>
<dbReference type="GO" id="GO:0008270">
    <property type="term" value="F:zinc ion binding"/>
    <property type="evidence" value="ECO:0007669"/>
    <property type="project" value="UniProtKB-KW"/>
</dbReference>
<reference evidence="4" key="1">
    <citation type="journal article" date="2023" name="Mol. Phylogenet. Evol.">
        <title>Genome-scale phylogeny and comparative genomics of the fungal order Sordariales.</title>
        <authorList>
            <person name="Hensen N."/>
            <person name="Bonometti L."/>
            <person name="Westerberg I."/>
            <person name="Brannstrom I.O."/>
            <person name="Guillou S."/>
            <person name="Cros-Aarteil S."/>
            <person name="Calhoun S."/>
            <person name="Haridas S."/>
            <person name="Kuo A."/>
            <person name="Mondo S."/>
            <person name="Pangilinan J."/>
            <person name="Riley R."/>
            <person name="LaButti K."/>
            <person name="Andreopoulos B."/>
            <person name="Lipzen A."/>
            <person name="Chen C."/>
            <person name="Yan M."/>
            <person name="Daum C."/>
            <person name="Ng V."/>
            <person name="Clum A."/>
            <person name="Steindorff A."/>
            <person name="Ohm R.A."/>
            <person name="Martin F."/>
            <person name="Silar P."/>
            <person name="Natvig D.O."/>
            <person name="Lalanne C."/>
            <person name="Gautier V."/>
            <person name="Ament-Velasquez S.L."/>
            <person name="Kruys A."/>
            <person name="Hutchinson M.I."/>
            <person name="Powell A.J."/>
            <person name="Barry K."/>
            <person name="Miller A.N."/>
            <person name="Grigoriev I.V."/>
            <person name="Debuchy R."/>
            <person name="Gladieux P."/>
            <person name="Hiltunen Thoren M."/>
            <person name="Johannesson H."/>
        </authorList>
    </citation>
    <scope>NUCLEOTIDE SEQUENCE</scope>
    <source>
        <strain evidence="4">PSN324</strain>
    </source>
</reference>
<keyword evidence="1" id="KW-0479">Metal-binding</keyword>
<protein>
    <recommendedName>
        <fullName evidence="3">C3H1-type domain-containing protein</fullName>
    </recommendedName>
</protein>
<gene>
    <name evidence="4" type="ORF">QBC42DRAFT_270420</name>
</gene>
<dbReference type="Gene3D" id="3.40.50.1010">
    <property type="entry name" value="5'-nuclease"/>
    <property type="match status" value="1"/>
</dbReference>
<keyword evidence="1" id="KW-0862">Zinc</keyword>
<feature type="zinc finger region" description="C3H1-type" evidence="1">
    <location>
        <begin position="311"/>
        <end position="336"/>
    </location>
</feature>
<evidence type="ECO:0000256" key="2">
    <source>
        <dbReference type="SAM" id="MobiDB-lite"/>
    </source>
</evidence>
<feature type="region of interest" description="Disordered" evidence="2">
    <location>
        <begin position="207"/>
        <end position="228"/>
    </location>
</feature>
<sequence>MSVDMTEKATELRIEAEMGLKLGDPKPKQRKDNTTFVVITGDRDMMPAVKKVLKCNIRVELWAWQSGISQDYLKLGELDGLFSVKYLNWIFEDISFTAHRSTNKSNPPVAGGKTIVLWEFDTSRQQYICDQLLELGHLFWTTLSDAKTELFVEFTKVDDMEAIIAKVRQLLSDMTILSWLEYRARSKKPSASGVPMANVYELLTDNAAGPSSRATSPPAPPPGMQNSLSSKVNVKVQTIHHHVDDAMPDDRGGWQTVVNQSDRGMRHRRIVNQQQPCPHGLSCKKKEECGYRHTNKERDLFRDNPDRDFGMRKTRLCKYAPHCTNGQKCTFAHSEEEARCLDCKQTGHFQGDPVKCQLQVNKRLYTT</sequence>
<organism evidence="4 5">
    <name type="scientific">Cladorrhinum samala</name>
    <dbReference type="NCBI Taxonomy" id="585594"/>
    <lineage>
        <taxon>Eukaryota</taxon>
        <taxon>Fungi</taxon>
        <taxon>Dikarya</taxon>
        <taxon>Ascomycota</taxon>
        <taxon>Pezizomycotina</taxon>
        <taxon>Sordariomycetes</taxon>
        <taxon>Sordariomycetidae</taxon>
        <taxon>Sordariales</taxon>
        <taxon>Podosporaceae</taxon>
        <taxon>Cladorrhinum</taxon>
    </lineage>
</organism>